<feature type="transmembrane region" description="Helical" evidence="1">
    <location>
        <begin position="21"/>
        <end position="40"/>
    </location>
</feature>
<keyword evidence="1" id="KW-1133">Transmembrane helix</keyword>
<dbReference type="OrthoDB" id="9792155at2"/>
<accession>A0A399RQK5</accession>
<dbReference type="Proteomes" id="UP000266385">
    <property type="component" value="Unassembled WGS sequence"/>
</dbReference>
<gene>
    <name evidence="3" type="ORF">D1223_01855</name>
</gene>
<organism evidence="3 4">
    <name type="scientific">Henriciella mobilis</name>
    <dbReference type="NCBI Taxonomy" id="2305467"/>
    <lineage>
        <taxon>Bacteria</taxon>
        <taxon>Pseudomonadati</taxon>
        <taxon>Pseudomonadota</taxon>
        <taxon>Alphaproteobacteria</taxon>
        <taxon>Hyphomonadales</taxon>
        <taxon>Hyphomonadaceae</taxon>
        <taxon>Henriciella</taxon>
    </lineage>
</organism>
<protein>
    <submittedName>
        <fullName evidence="3">Thermonuclease family protein</fullName>
    </submittedName>
</protein>
<comment type="caution">
    <text evidence="3">The sequence shown here is derived from an EMBL/GenBank/DDBJ whole genome shotgun (WGS) entry which is preliminary data.</text>
</comment>
<name>A0A399RQK5_9PROT</name>
<dbReference type="InterPro" id="IPR035437">
    <property type="entry name" value="SNase_OB-fold_sf"/>
</dbReference>
<dbReference type="Pfam" id="PF00565">
    <property type="entry name" value="SNase"/>
    <property type="match status" value="1"/>
</dbReference>
<evidence type="ECO:0000259" key="2">
    <source>
        <dbReference type="PROSITE" id="PS50830"/>
    </source>
</evidence>
<feature type="domain" description="TNase-like" evidence="2">
    <location>
        <begin position="63"/>
        <end position="155"/>
    </location>
</feature>
<dbReference type="AlphaFoldDB" id="A0A399RQK5"/>
<sequence>MVRLVRSFFFGRWLRVQGGDVSLIPLLILLAVALAISYFGREKANVTPLPGPISFAECGNGLRMNCVVDGDTIWATGEKIRLADIDAPEVFSPGCDWERVLGERATHRLTELLNEGEVALQTSSSRDRDKYGRLLRVATVNGRSVGDRLVDEGLAHRWGQHQRGWCS</sequence>
<keyword evidence="1" id="KW-0812">Transmembrane</keyword>
<proteinExistence type="predicted"/>
<evidence type="ECO:0000256" key="1">
    <source>
        <dbReference type="SAM" id="Phobius"/>
    </source>
</evidence>
<keyword evidence="4" id="KW-1185">Reference proteome</keyword>
<dbReference type="SUPFAM" id="SSF50199">
    <property type="entry name" value="Staphylococcal nuclease"/>
    <property type="match status" value="1"/>
</dbReference>
<reference evidence="3 4" key="1">
    <citation type="submission" date="2018-08" db="EMBL/GenBank/DDBJ databases">
        <title>Henriciella mobilis sp. nov., isolated from seawater.</title>
        <authorList>
            <person name="Cheng H."/>
            <person name="Wu Y.-H."/>
            <person name="Xu X.-W."/>
            <person name="Guo L.-L."/>
        </authorList>
    </citation>
    <scope>NUCLEOTIDE SEQUENCE [LARGE SCALE GENOMIC DNA]</scope>
    <source>
        <strain evidence="3 4">JN25</strain>
    </source>
</reference>
<dbReference type="InterPro" id="IPR016071">
    <property type="entry name" value="Staphylococal_nuclease_OB-fold"/>
</dbReference>
<dbReference type="PROSITE" id="PS50830">
    <property type="entry name" value="TNASE_3"/>
    <property type="match status" value="1"/>
</dbReference>
<evidence type="ECO:0000313" key="4">
    <source>
        <dbReference type="Proteomes" id="UP000266385"/>
    </source>
</evidence>
<evidence type="ECO:0000313" key="3">
    <source>
        <dbReference type="EMBL" id="RIJ32623.1"/>
    </source>
</evidence>
<dbReference type="EMBL" id="QWFX01000005">
    <property type="protein sequence ID" value="RIJ32623.1"/>
    <property type="molecule type" value="Genomic_DNA"/>
</dbReference>
<dbReference type="Gene3D" id="2.40.50.90">
    <property type="match status" value="1"/>
</dbReference>
<keyword evidence="1" id="KW-0472">Membrane</keyword>
<dbReference type="RefSeq" id="WP_119374704.1">
    <property type="nucleotide sequence ID" value="NZ_QWFX01000005.1"/>
</dbReference>